<sequence length="151" mass="16149">MSRAVTRRLLIWGNLALLVLFPISWGAPLLRAGLLPLFGLREISVLSGLASLRETDLFLAAVVAVFAMAAPMLKTLALAALHGGIATRRVLPAVHVFGRLAMADIFLIAIYVTLVKGTGIGRLETGWGLYLFTACVLASLAISHLTPKVFK</sequence>
<feature type="transmembrane region" description="Helical" evidence="1">
    <location>
        <begin position="127"/>
        <end position="146"/>
    </location>
</feature>
<reference evidence="2 3" key="1">
    <citation type="submission" date="2016-10" db="EMBL/GenBank/DDBJ databases">
        <authorList>
            <person name="de Groot N.N."/>
        </authorList>
    </citation>
    <scope>NUCLEOTIDE SEQUENCE [LARGE SCALE GENOMIC DNA]</scope>
    <source>
        <strain evidence="3">KMM 9023,NRIC 0796,JCM 17311,KCTC 23692</strain>
    </source>
</reference>
<keyword evidence="3" id="KW-1185">Reference proteome</keyword>
<evidence type="ECO:0000313" key="2">
    <source>
        <dbReference type="EMBL" id="SFQ96801.1"/>
    </source>
</evidence>
<dbReference type="OrthoDB" id="7859336at2"/>
<dbReference type="AlphaFoldDB" id="A0A1I6CUK2"/>
<dbReference type="EMBL" id="FOYI01000001">
    <property type="protein sequence ID" value="SFQ96801.1"/>
    <property type="molecule type" value="Genomic_DNA"/>
</dbReference>
<dbReference type="InterPro" id="IPR007498">
    <property type="entry name" value="PqiA-like"/>
</dbReference>
<protein>
    <submittedName>
        <fullName evidence="2">Paraquat-inducible protein A</fullName>
    </submittedName>
</protein>
<dbReference type="STRING" id="871652.SAMN04515673_101384"/>
<dbReference type="Proteomes" id="UP000199302">
    <property type="component" value="Unassembled WGS sequence"/>
</dbReference>
<keyword evidence="1" id="KW-0472">Membrane</keyword>
<gene>
    <name evidence="2" type="ORF">SAMN04515673_101384</name>
</gene>
<feature type="transmembrane region" description="Helical" evidence="1">
    <location>
        <begin position="93"/>
        <end position="115"/>
    </location>
</feature>
<proteinExistence type="predicted"/>
<feature type="transmembrane region" description="Helical" evidence="1">
    <location>
        <begin position="57"/>
        <end position="81"/>
    </location>
</feature>
<accession>A0A1I6CUK2</accession>
<name>A0A1I6CUK2_9RHOB</name>
<keyword evidence="1" id="KW-1133">Transmembrane helix</keyword>
<evidence type="ECO:0000313" key="3">
    <source>
        <dbReference type="Proteomes" id="UP000199302"/>
    </source>
</evidence>
<dbReference type="Pfam" id="PF04403">
    <property type="entry name" value="PqiA"/>
    <property type="match status" value="1"/>
</dbReference>
<organism evidence="2 3">
    <name type="scientific">Poseidonocella sedimentorum</name>
    <dbReference type="NCBI Taxonomy" id="871652"/>
    <lineage>
        <taxon>Bacteria</taxon>
        <taxon>Pseudomonadati</taxon>
        <taxon>Pseudomonadota</taxon>
        <taxon>Alphaproteobacteria</taxon>
        <taxon>Rhodobacterales</taxon>
        <taxon>Roseobacteraceae</taxon>
        <taxon>Poseidonocella</taxon>
    </lineage>
</organism>
<evidence type="ECO:0000256" key="1">
    <source>
        <dbReference type="SAM" id="Phobius"/>
    </source>
</evidence>
<keyword evidence="1" id="KW-0812">Transmembrane</keyword>